<protein>
    <submittedName>
        <fullName evidence="10">Amino acid/amide ABC transporter membrane protein 1, HAAT family (TC 3.A.1.4.-)</fullName>
    </submittedName>
</protein>
<gene>
    <name evidence="10" type="ORF">Ga0061061_11469</name>
</gene>
<evidence type="ECO:0000256" key="5">
    <source>
        <dbReference type="ARBA" id="ARBA00022970"/>
    </source>
</evidence>
<comment type="caution">
    <text evidence="10">The sequence shown here is derived from an EMBL/GenBank/DDBJ whole genome shotgun (WGS) entry which is preliminary data.</text>
</comment>
<comment type="subcellular location">
    <subcellularLocation>
        <location evidence="1">Cell membrane</location>
        <topology evidence="1">Multi-pass membrane protein</topology>
    </subcellularLocation>
</comment>
<evidence type="ECO:0000313" key="10">
    <source>
        <dbReference type="EMBL" id="CUA90683.1"/>
    </source>
</evidence>
<keyword evidence="7 9" id="KW-0472">Membrane</keyword>
<dbReference type="CDD" id="cd06582">
    <property type="entry name" value="TM_PBP1_LivH_like"/>
    <property type="match status" value="1"/>
</dbReference>
<dbReference type="Proteomes" id="UP000182178">
    <property type="component" value="Unassembled WGS sequence"/>
</dbReference>
<accession>A0ABP2A8G9</accession>
<keyword evidence="5" id="KW-0029">Amino-acid transport</keyword>
<sequence length="288" mass="31030">MLDFLIAQTLNGLVYSMLLFLLALGLSLTFGMLRVINLAHGAFYLMGAYFGLTAWNLTHSFWAAIIVATVGAAIVGMLLERSWLQRFYVRNELDQVILTFGFALVFADIMKMLWGKDIHSIPVPPLLSGAVHIAGTYFPAYRLILVGVGVALFVATWLAIERTRTGALIRASVADRVMVSGLGFNIRLLFTYVFGFGTAIAGLAGVLGAPITGIYPGLDFEVLITTLIVVVVGGLGNISGAFWAALLIGLAETYGKALYPAAASFIIFGLMAAVLLIRAWGRDEEDVE</sequence>
<feature type="transmembrane region" description="Helical" evidence="9">
    <location>
        <begin position="12"/>
        <end position="31"/>
    </location>
</feature>
<feature type="transmembrane region" description="Helical" evidence="9">
    <location>
        <begin position="188"/>
        <end position="211"/>
    </location>
</feature>
<dbReference type="InterPro" id="IPR001851">
    <property type="entry name" value="ABC_transp_permease"/>
</dbReference>
<keyword evidence="3" id="KW-1003">Cell membrane</keyword>
<organism evidence="10 11">
    <name type="scientific">Chelatococcus sambhunathii</name>
    <dbReference type="NCBI Taxonomy" id="363953"/>
    <lineage>
        <taxon>Bacteria</taxon>
        <taxon>Pseudomonadati</taxon>
        <taxon>Pseudomonadota</taxon>
        <taxon>Alphaproteobacteria</taxon>
        <taxon>Hyphomicrobiales</taxon>
        <taxon>Chelatococcaceae</taxon>
        <taxon>Chelatococcus</taxon>
    </lineage>
</organism>
<evidence type="ECO:0000256" key="4">
    <source>
        <dbReference type="ARBA" id="ARBA00022692"/>
    </source>
</evidence>
<evidence type="ECO:0000256" key="6">
    <source>
        <dbReference type="ARBA" id="ARBA00022989"/>
    </source>
</evidence>
<keyword evidence="4 9" id="KW-0812">Transmembrane</keyword>
<reference evidence="10 11" key="1">
    <citation type="submission" date="2015-08" db="EMBL/GenBank/DDBJ databases">
        <authorList>
            <person name="Varghese N."/>
        </authorList>
    </citation>
    <scope>NUCLEOTIDE SEQUENCE [LARGE SCALE GENOMIC DNA]</scope>
    <source>
        <strain evidence="10 11">DSM 18167</strain>
    </source>
</reference>
<evidence type="ECO:0000256" key="8">
    <source>
        <dbReference type="ARBA" id="ARBA00037998"/>
    </source>
</evidence>
<evidence type="ECO:0000256" key="7">
    <source>
        <dbReference type="ARBA" id="ARBA00023136"/>
    </source>
</evidence>
<dbReference type="EMBL" id="CYHC01000014">
    <property type="protein sequence ID" value="CUA90683.1"/>
    <property type="molecule type" value="Genomic_DNA"/>
</dbReference>
<evidence type="ECO:0000256" key="1">
    <source>
        <dbReference type="ARBA" id="ARBA00004651"/>
    </source>
</evidence>
<feature type="transmembrane region" description="Helical" evidence="9">
    <location>
        <begin position="38"/>
        <end position="55"/>
    </location>
</feature>
<dbReference type="RefSeq" id="WP_055460860.1">
    <property type="nucleotide sequence ID" value="NZ_CYHC01000014.1"/>
</dbReference>
<keyword evidence="6 9" id="KW-1133">Transmembrane helix</keyword>
<evidence type="ECO:0000256" key="9">
    <source>
        <dbReference type="SAM" id="Phobius"/>
    </source>
</evidence>
<name>A0ABP2A8G9_9HYPH</name>
<keyword evidence="2" id="KW-0813">Transport</keyword>
<feature type="transmembrane region" description="Helical" evidence="9">
    <location>
        <begin position="96"/>
        <end position="114"/>
    </location>
</feature>
<evidence type="ECO:0000256" key="2">
    <source>
        <dbReference type="ARBA" id="ARBA00022448"/>
    </source>
</evidence>
<evidence type="ECO:0000256" key="3">
    <source>
        <dbReference type="ARBA" id="ARBA00022475"/>
    </source>
</evidence>
<comment type="similarity">
    <text evidence="8">Belongs to the binding-protein-dependent transport system permease family. LivHM subfamily.</text>
</comment>
<feature type="transmembrane region" description="Helical" evidence="9">
    <location>
        <begin position="140"/>
        <end position="160"/>
    </location>
</feature>
<dbReference type="Pfam" id="PF02653">
    <property type="entry name" value="BPD_transp_2"/>
    <property type="match status" value="1"/>
</dbReference>
<dbReference type="InterPro" id="IPR052157">
    <property type="entry name" value="BCAA_transport_permease"/>
</dbReference>
<dbReference type="PANTHER" id="PTHR11795">
    <property type="entry name" value="BRANCHED-CHAIN AMINO ACID TRANSPORT SYSTEM PERMEASE PROTEIN LIVH"/>
    <property type="match status" value="1"/>
</dbReference>
<evidence type="ECO:0000313" key="11">
    <source>
        <dbReference type="Proteomes" id="UP000182178"/>
    </source>
</evidence>
<feature type="transmembrane region" description="Helical" evidence="9">
    <location>
        <begin position="257"/>
        <end position="280"/>
    </location>
</feature>
<keyword evidence="11" id="KW-1185">Reference proteome</keyword>
<dbReference type="PANTHER" id="PTHR11795:SF442">
    <property type="entry name" value="ABC TRANSPORTER ATP-BINDING PROTEIN"/>
    <property type="match status" value="1"/>
</dbReference>
<feature type="transmembrane region" description="Helical" evidence="9">
    <location>
        <begin position="223"/>
        <end position="250"/>
    </location>
</feature>
<proteinExistence type="inferred from homology"/>
<feature type="transmembrane region" description="Helical" evidence="9">
    <location>
        <begin position="61"/>
        <end position="84"/>
    </location>
</feature>